<evidence type="ECO:0000256" key="15">
    <source>
        <dbReference type="ARBA" id="ARBA00049778"/>
    </source>
</evidence>
<keyword evidence="6" id="KW-0560">Oxidoreductase</keyword>
<dbReference type="Pfam" id="PF05199">
    <property type="entry name" value="GMC_oxred_C"/>
    <property type="match status" value="1"/>
</dbReference>
<comment type="similarity">
    <text evidence="2">Belongs to the GMC oxidoreductase family.</text>
</comment>
<dbReference type="Pfam" id="PF13450">
    <property type="entry name" value="NAD_binding_8"/>
    <property type="match status" value="1"/>
</dbReference>
<keyword evidence="7" id="KW-0443">Lipid metabolism</keyword>
<keyword evidence="4" id="KW-0285">Flavoprotein</keyword>
<sequence length="503" mass="52225">MAAGGEVVVVGSGFGGAVAALRLAEKGYRVTVLEAGRRFADADFADSPWQAHRVLWAPRLGLTGIVRVRVRRHLLALTGIGVGGGSLAYAGVHHRPAAEVFRRPGWDRTVDWAAELAPFYALAERMMGTAPVPLPAGADTGDGVLGRVAADGGPAGASFRPVRAGVYFGAPGRPVPDPYFAGRGPERTGCTGCARCVLGCRVGAKNTLMKNYLHLAERLGARIRPLTSVIGLVPRPGGGWLVRTVPGGALVPRRRGATFRADQVVLAAGAWGTAELLHRCRAAGTLPGLSAALGSRTLTNREVLLAVSAPGFDVGPGVAVSSELRADDVTLVQLCRVGGGSHPLAALLCPLPGGGARALRRWPVRHFGGRTALLLAMEARESALTSRLRHGRLVLVPADGPREPARLPAAEAAARSFAERVAGSAYGWWWNTLLGLPFTAHLLGGCPIGTDPSTGVVDTGHRVHGHPTLHITDASVVPANLGCNPALTVTALAERAFAAWPAA</sequence>
<evidence type="ECO:0000256" key="11">
    <source>
        <dbReference type="ARBA" id="ARBA00038856"/>
    </source>
</evidence>
<dbReference type="RefSeq" id="WP_099198251.1">
    <property type="nucleotide sequence ID" value="NZ_NHZO01000081.1"/>
</dbReference>
<keyword evidence="18" id="KW-1185">Reference proteome</keyword>
<accession>A0A2G1XMJ7</accession>
<name>A0A2G1XMJ7_STRCJ</name>
<reference evidence="17 18" key="1">
    <citation type="journal article" date="2017" name="Biochemistry">
        <title>Identification of the Biosynthetic Pathway for the Antibiotic Bicyclomycin.</title>
        <authorList>
            <person name="Patteson J."/>
            <person name="Cai W."/>
            <person name="Johnson R.A."/>
            <person name="Santa Maria K."/>
            <person name="Li B."/>
        </authorList>
    </citation>
    <scope>NUCLEOTIDE SEQUENCE [LARGE SCALE GENOMIC DNA]</scope>
    <source>
        <strain evidence="17 18">ATCC 21532</strain>
    </source>
</reference>
<evidence type="ECO:0000256" key="14">
    <source>
        <dbReference type="ARBA" id="ARBA00049744"/>
    </source>
</evidence>
<evidence type="ECO:0000256" key="9">
    <source>
        <dbReference type="ARBA" id="ARBA00023221"/>
    </source>
</evidence>
<dbReference type="PRINTS" id="PR00411">
    <property type="entry name" value="PNDRDTASEI"/>
</dbReference>
<keyword evidence="9" id="KW-0753">Steroid metabolism</keyword>
<evidence type="ECO:0000256" key="3">
    <source>
        <dbReference type="ARBA" id="ARBA00022548"/>
    </source>
</evidence>
<evidence type="ECO:0000256" key="5">
    <source>
        <dbReference type="ARBA" id="ARBA00022827"/>
    </source>
</evidence>
<dbReference type="EMBL" id="NHZO01000081">
    <property type="protein sequence ID" value="PHQ52472.1"/>
    <property type="molecule type" value="Genomic_DNA"/>
</dbReference>
<dbReference type="EC" id="5.3.3.1" evidence="11"/>
<evidence type="ECO:0000256" key="7">
    <source>
        <dbReference type="ARBA" id="ARBA00023098"/>
    </source>
</evidence>
<evidence type="ECO:0000256" key="6">
    <source>
        <dbReference type="ARBA" id="ARBA00023002"/>
    </source>
</evidence>
<feature type="domain" description="Glucose-methanol-choline oxidoreductase C-terminal" evidence="16">
    <location>
        <begin position="439"/>
        <end position="493"/>
    </location>
</feature>
<dbReference type="InterPro" id="IPR052542">
    <property type="entry name" value="Cholesterol_Oxidase"/>
</dbReference>
<keyword evidence="5" id="KW-0274">FAD</keyword>
<dbReference type="OrthoDB" id="517968at2"/>
<keyword evidence="3" id="KW-0153">Cholesterol metabolism</keyword>
<evidence type="ECO:0000256" key="1">
    <source>
        <dbReference type="ARBA" id="ARBA00001974"/>
    </source>
</evidence>
<dbReference type="GO" id="GO:0004769">
    <property type="term" value="F:steroid Delta-isomerase activity"/>
    <property type="evidence" value="ECO:0007669"/>
    <property type="project" value="UniProtKB-EC"/>
</dbReference>
<evidence type="ECO:0000256" key="4">
    <source>
        <dbReference type="ARBA" id="ARBA00022630"/>
    </source>
</evidence>
<comment type="pathway">
    <text evidence="12">Steroid metabolism; cholesterol degradation.</text>
</comment>
<dbReference type="Proteomes" id="UP000222531">
    <property type="component" value="Unassembled WGS sequence"/>
</dbReference>
<dbReference type="InterPro" id="IPR036188">
    <property type="entry name" value="FAD/NAD-bd_sf"/>
</dbReference>
<protein>
    <recommendedName>
        <fullName evidence="14">Cholesterol oxidase</fullName>
        <ecNumber evidence="13">1.1.3.6</ecNumber>
        <ecNumber evidence="11">5.3.3.1</ecNumber>
    </recommendedName>
    <alternativeName>
        <fullName evidence="15">Cholesterol isomerase</fullName>
    </alternativeName>
</protein>
<evidence type="ECO:0000256" key="2">
    <source>
        <dbReference type="ARBA" id="ARBA00010790"/>
    </source>
</evidence>
<comment type="caution">
    <text evidence="17">The sequence shown here is derived from an EMBL/GenBank/DDBJ whole genome shotgun (WGS) entry which is preliminary data.</text>
</comment>
<evidence type="ECO:0000259" key="16">
    <source>
        <dbReference type="Pfam" id="PF05199"/>
    </source>
</evidence>
<dbReference type="PANTHER" id="PTHR47470">
    <property type="entry name" value="CHOLESTEROL OXIDASE"/>
    <property type="match status" value="1"/>
</dbReference>
<dbReference type="SUPFAM" id="SSF51905">
    <property type="entry name" value="FAD/NAD(P)-binding domain"/>
    <property type="match status" value="1"/>
</dbReference>
<keyword evidence="8" id="KW-1207">Sterol metabolism</keyword>
<dbReference type="EC" id="1.1.3.6" evidence="13"/>
<dbReference type="InterPro" id="IPR007867">
    <property type="entry name" value="GMC_OxRtase_C"/>
</dbReference>
<dbReference type="GO" id="GO:0016995">
    <property type="term" value="F:cholesterol oxidase activity"/>
    <property type="evidence" value="ECO:0007669"/>
    <property type="project" value="UniProtKB-EC"/>
</dbReference>
<dbReference type="PANTHER" id="PTHR47470:SF1">
    <property type="entry name" value="FAD-DEPENDENT OXIDOREDUCTASE 2 FAD BINDING DOMAIN-CONTAINING PROTEIN"/>
    <property type="match status" value="1"/>
</dbReference>
<evidence type="ECO:0000256" key="8">
    <source>
        <dbReference type="ARBA" id="ARBA00023166"/>
    </source>
</evidence>
<dbReference type="GO" id="GO:0008203">
    <property type="term" value="P:cholesterol metabolic process"/>
    <property type="evidence" value="ECO:0007669"/>
    <property type="project" value="UniProtKB-KW"/>
</dbReference>
<organism evidence="17 18">
    <name type="scientific">Streptomyces cinnamoneus</name>
    <name type="common">Streptoverticillium cinnamoneum</name>
    <dbReference type="NCBI Taxonomy" id="53446"/>
    <lineage>
        <taxon>Bacteria</taxon>
        <taxon>Bacillati</taxon>
        <taxon>Actinomycetota</taxon>
        <taxon>Actinomycetes</taxon>
        <taxon>Kitasatosporales</taxon>
        <taxon>Streptomycetaceae</taxon>
        <taxon>Streptomyces</taxon>
        <taxon>Streptomyces cinnamoneus group</taxon>
    </lineage>
</organism>
<comment type="cofactor">
    <cofactor evidence="1">
        <name>FAD</name>
        <dbReference type="ChEBI" id="CHEBI:57692"/>
    </cofactor>
</comment>
<evidence type="ECO:0000256" key="13">
    <source>
        <dbReference type="ARBA" id="ARBA00049723"/>
    </source>
</evidence>
<evidence type="ECO:0000256" key="10">
    <source>
        <dbReference type="ARBA" id="ARBA00023235"/>
    </source>
</evidence>
<evidence type="ECO:0000256" key="12">
    <source>
        <dbReference type="ARBA" id="ARBA00049645"/>
    </source>
</evidence>
<gene>
    <name evidence="17" type="ORF">BLA24_06730</name>
</gene>
<evidence type="ECO:0000313" key="17">
    <source>
        <dbReference type="EMBL" id="PHQ52472.1"/>
    </source>
</evidence>
<proteinExistence type="inferred from homology"/>
<dbReference type="AlphaFoldDB" id="A0A2G1XMJ7"/>
<keyword evidence="10" id="KW-0413">Isomerase</keyword>
<evidence type="ECO:0000313" key="18">
    <source>
        <dbReference type="Proteomes" id="UP000222531"/>
    </source>
</evidence>
<dbReference type="Gene3D" id="3.50.50.60">
    <property type="entry name" value="FAD/NAD(P)-binding domain"/>
    <property type="match status" value="3"/>
</dbReference>